<dbReference type="GO" id="GO:0015648">
    <property type="term" value="F:lipid-linked peptidoglycan transporter activity"/>
    <property type="evidence" value="ECO:0007669"/>
    <property type="project" value="TreeGrafter"/>
</dbReference>
<comment type="subcellular location">
    <subcellularLocation>
        <location evidence="1">Membrane</location>
        <topology evidence="1">Multi-pass membrane protein</topology>
    </subcellularLocation>
</comment>
<evidence type="ECO:0000256" key="1">
    <source>
        <dbReference type="ARBA" id="ARBA00004141"/>
    </source>
</evidence>
<feature type="transmembrane region" description="Helical" evidence="8">
    <location>
        <begin position="159"/>
        <end position="178"/>
    </location>
</feature>
<dbReference type="NCBIfam" id="TIGR02210">
    <property type="entry name" value="rodA_shape"/>
    <property type="match status" value="1"/>
</dbReference>
<feature type="transmembrane region" description="Helical" evidence="8">
    <location>
        <begin position="330"/>
        <end position="354"/>
    </location>
</feature>
<dbReference type="AlphaFoldDB" id="A0A411YBT3"/>
<feature type="transmembrane region" description="Helical" evidence="8">
    <location>
        <begin position="96"/>
        <end position="116"/>
    </location>
</feature>
<evidence type="ECO:0000256" key="3">
    <source>
        <dbReference type="ARBA" id="ARBA00022960"/>
    </source>
</evidence>
<protein>
    <recommendedName>
        <fullName evidence="6">peptidoglycan glycosyltransferase</fullName>
        <ecNumber evidence="6">2.4.99.28</ecNumber>
    </recommendedName>
</protein>
<dbReference type="GO" id="GO:0032153">
    <property type="term" value="C:cell division site"/>
    <property type="evidence" value="ECO:0007669"/>
    <property type="project" value="TreeGrafter"/>
</dbReference>
<dbReference type="InterPro" id="IPR011923">
    <property type="entry name" value="RodA/MrdB"/>
</dbReference>
<dbReference type="EMBL" id="CP036402">
    <property type="protein sequence ID" value="QBI18659.1"/>
    <property type="molecule type" value="Genomic_DNA"/>
</dbReference>
<feature type="transmembrane region" description="Helical" evidence="8">
    <location>
        <begin position="208"/>
        <end position="228"/>
    </location>
</feature>
<dbReference type="OrthoDB" id="9768187at2"/>
<dbReference type="GO" id="GO:0005886">
    <property type="term" value="C:plasma membrane"/>
    <property type="evidence" value="ECO:0007669"/>
    <property type="project" value="TreeGrafter"/>
</dbReference>
<evidence type="ECO:0000256" key="2">
    <source>
        <dbReference type="ARBA" id="ARBA00022692"/>
    </source>
</evidence>
<dbReference type="GO" id="GO:0051301">
    <property type="term" value="P:cell division"/>
    <property type="evidence" value="ECO:0007669"/>
    <property type="project" value="InterPro"/>
</dbReference>
<evidence type="ECO:0000256" key="5">
    <source>
        <dbReference type="ARBA" id="ARBA00023136"/>
    </source>
</evidence>
<sequence length="391" mass="42204">MSTYQDHNALRGQREAYRKQWLSAYAPARQVDPVLVLVVLALAGIGFVFIYSATAPQLAGTEYDTLHFVNRQLVSFALGIAAMVAVTAFDYRAFRAWAPVLYLVSLVLLGVVLVVGEDTGQPTRALVLGGFWFQPAELAKPALIAILAALFHERREEALGLRALIEACVLAAIPMVLIVAQPDLGTAIVFVAITFAVLLLARVRIRYMVALGVIGVASILGALQLDILEQYQLERLGSFLNPEAADIQEDGYNLNQAQIAIGSGQLVGQGLFQGTQTRLGFVPENHTDFIFTVVAEETGFLGSALLLGLYGVLIWRGIRIAMGSRDTFGTLLAGGVVAVLGFQVFVNLGMSLGIMPITGLALPFVSYGGTSMISMFIMVGLLQNVHMRRFQ</sequence>
<keyword evidence="10" id="KW-1185">Reference proteome</keyword>
<evidence type="ECO:0000256" key="8">
    <source>
        <dbReference type="SAM" id="Phobius"/>
    </source>
</evidence>
<evidence type="ECO:0000256" key="7">
    <source>
        <dbReference type="ARBA" id="ARBA00049902"/>
    </source>
</evidence>
<gene>
    <name evidence="9" type="primary">rodA</name>
    <name evidence="9" type="ORF">ER308_03190</name>
</gene>
<feature type="transmembrane region" description="Helical" evidence="8">
    <location>
        <begin position="131"/>
        <end position="152"/>
    </location>
</feature>
<reference evidence="9 10" key="1">
    <citation type="submission" date="2019-01" db="EMBL/GenBank/DDBJ databases">
        <title>Egibacter rhizosphaerae EGI 80759T.</title>
        <authorList>
            <person name="Chen D.-D."/>
            <person name="Tian Y."/>
            <person name="Jiao J.-Y."/>
            <person name="Zhang X.-T."/>
            <person name="Zhang Y.-G."/>
            <person name="Zhang Y."/>
            <person name="Xiao M."/>
            <person name="Shu W.-S."/>
            <person name="Li W.-J."/>
        </authorList>
    </citation>
    <scope>NUCLEOTIDE SEQUENCE [LARGE SCALE GENOMIC DNA]</scope>
    <source>
        <strain evidence="9 10">EGI 80759</strain>
    </source>
</reference>
<dbReference type="PANTHER" id="PTHR30474">
    <property type="entry name" value="CELL CYCLE PROTEIN"/>
    <property type="match status" value="1"/>
</dbReference>
<dbReference type="EC" id="2.4.99.28" evidence="6"/>
<evidence type="ECO:0000313" key="10">
    <source>
        <dbReference type="Proteomes" id="UP000291469"/>
    </source>
</evidence>
<dbReference type="InterPro" id="IPR018365">
    <property type="entry name" value="Cell_cycle_FtsW-rel_CS"/>
</dbReference>
<accession>A0A411YBT3</accession>
<organism evidence="9 10">
    <name type="scientific">Egibacter rhizosphaerae</name>
    <dbReference type="NCBI Taxonomy" id="1670831"/>
    <lineage>
        <taxon>Bacteria</taxon>
        <taxon>Bacillati</taxon>
        <taxon>Actinomycetota</taxon>
        <taxon>Nitriliruptoria</taxon>
        <taxon>Egibacterales</taxon>
        <taxon>Egibacteraceae</taxon>
        <taxon>Egibacter</taxon>
    </lineage>
</organism>
<dbReference type="KEGG" id="erz:ER308_03190"/>
<feature type="transmembrane region" description="Helical" evidence="8">
    <location>
        <begin position="34"/>
        <end position="53"/>
    </location>
</feature>
<evidence type="ECO:0000256" key="4">
    <source>
        <dbReference type="ARBA" id="ARBA00022989"/>
    </source>
</evidence>
<dbReference type="GO" id="GO:0008360">
    <property type="term" value="P:regulation of cell shape"/>
    <property type="evidence" value="ECO:0007669"/>
    <property type="project" value="UniProtKB-KW"/>
</dbReference>
<dbReference type="InterPro" id="IPR001182">
    <property type="entry name" value="FtsW/RodA"/>
</dbReference>
<feature type="transmembrane region" description="Helical" evidence="8">
    <location>
        <begin position="73"/>
        <end position="89"/>
    </location>
</feature>
<keyword evidence="2 8" id="KW-0812">Transmembrane</keyword>
<keyword evidence="4 8" id="KW-1133">Transmembrane helix</keyword>
<comment type="catalytic activity">
    <reaction evidence="7">
        <text>[GlcNAc-(1-&gt;4)-Mur2Ac(oyl-L-Ala-gamma-D-Glu-L-Lys-D-Ala-D-Ala)](n)-di-trans,octa-cis-undecaprenyl diphosphate + beta-D-GlcNAc-(1-&gt;4)-Mur2Ac(oyl-L-Ala-gamma-D-Glu-L-Lys-D-Ala-D-Ala)-di-trans,octa-cis-undecaprenyl diphosphate = [GlcNAc-(1-&gt;4)-Mur2Ac(oyl-L-Ala-gamma-D-Glu-L-Lys-D-Ala-D-Ala)](n+1)-di-trans,octa-cis-undecaprenyl diphosphate + di-trans,octa-cis-undecaprenyl diphosphate + H(+)</text>
        <dbReference type="Rhea" id="RHEA:23708"/>
        <dbReference type="Rhea" id="RHEA-COMP:9602"/>
        <dbReference type="Rhea" id="RHEA-COMP:9603"/>
        <dbReference type="ChEBI" id="CHEBI:15378"/>
        <dbReference type="ChEBI" id="CHEBI:58405"/>
        <dbReference type="ChEBI" id="CHEBI:60033"/>
        <dbReference type="ChEBI" id="CHEBI:78435"/>
        <dbReference type="EC" id="2.4.99.28"/>
    </reaction>
</comment>
<dbReference type="PANTHER" id="PTHR30474:SF14">
    <property type="entry name" value="CELL CYCLE PROTEIN"/>
    <property type="match status" value="1"/>
</dbReference>
<dbReference type="PROSITE" id="PS00428">
    <property type="entry name" value="FTSW_RODA_SPOVE"/>
    <property type="match status" value="1"/>
</dbReference>
<dbReference type="Proteomes" id="UP000291469">
    <property type="component" value="Chromosome"/>
</dbReference>
<feature type="transmembrane region" description="Helical" evidence="8">
    <location>
        <begin position="360"/>
        <end position="382"/>
    </location>
</feature>
<keyword evidence="5 8" id="KW-0472">Membrane</keyword>
<feature type="transmembrane region" description="Helical" evidence="8">
    <location>
        <begin position="184"/>
        <end position="201"/>
    </location>
</feature>
<evidence type="ECO:0000313" key="9">
    <source>
        <dbReference type="EMBL" id="QBI18659.1"/>
    </source>
</evidence>
<evidence type="ECO:0000256" key="6">
    <source>
        <dbReference type="ARBA" id="ARBA00044770"/>
    </source>
</evidence>
<dbReference type="RefSeq" id="WP_131153657.1">
    <property type="nucleotide sequence ID" value="NZ_CP036402.1"/>
</dbReference>
<dbReference type="Pfam" id="PF01098">
    <property type="entry name" value="FTSW_RODA_SPOVE"/>
    <property type="match status" value="1"/>
</dbReference>
<dbReference type="GO" id="GO:0008955">
    <property type="term" value="F:peptidoglycan glycosyltransferase activity"/>
    <property type="evidence" value="ECO:0007669"/>
    <property type="project" value="UniProtKB-EC"/>
</dbReference>
<proteinExistence type="predicted"/>
<keyword evidence="3" id="KW-0133">Cell shape</keyword>
<name>A0A411YBT3_9ACTN</name>
<feature type="transmembrane region" description="Helical" evidence="8">
    <location>
        <begin position="299"/>
        <end position="318"/>
    </location>
</feature>